<feature type="transmembrane region" description="Helical" evidence="5">
    <location>
        <begin position="135"/>
        <end position="156"/>
    </location>
</feature>
<feature type="transmembrane region" description="Helical" evidence="5">
    <location>
        <begin position="308"/>
        <end position="325"/>
    </location>
</feature>
<feature type="transmembrane region" description="Helical" evidence="5">
    <location>
        <begin position="396"/>
        <end position="416"/>
    </location>
</feature>
<feature type="transmembrane region" description="Helical" evidence="5">
    <location>
        <begin position="362"/>
        <end position="384"/>
    </location>
</feature>
<dbReference type="PANTHER" id="PTHR11662">
    <property type="entry name" value="SOLUTE CARRIER FAMILY 17"/>
    <property type="match status" value="1"/>
</dbReference>
<dbReference type="EMBL" id="QGDT01000005">
    <property type="protein sequence ID" value="PWJ57972.1"/>
    <property type="molecule type" value="Genomic_DNA"/>
</dbReference>
<keyword evidence="2 5" id="KW-0812">Transmembrane</keyword>
<evidence type="ECO:0000256" key="3">
    <source>
        <dbReference type="ARBA" id="ARBA00022989"/>
    </source>
</evidence>
<comment type="subcellular location">
    <subcellularLocation>
        <location evidence="1">Membrane</location>
        <topology evidence="1">Multi-pass membrane protein</topology>
    </subcellularLocation>
</comment>
<evidence type="ECO:0000256" key="4">
    <source>
        <dbReference type="ARBA" id="ARBA00023136"/>
    </source>
</evidence>
<dbReference type="RefSeq" id="WP_229203338.1">
    <property type="nucleotide sequence ID" value="NZ_QGDT01000005.1"/>
</dbReference>
<dbReference type="CDD" id="cd17319">
    <property type="entry name" value="MFS_ExuT_GudP_like"/>
    <property type="match status" value="1"/>
</dbReference>
<dbReference type="InterPro" id="IPR036259">
    <property type="entry name" value="MFS_trans_sf"/>
</dbReference>
<organism evidence="7 8">
    <name type="scientific">Dyadobacter jejuensis</name>
    <dbReference type="NCBI Taxonomy" id="1082580"/>
    <lineage>
        <taxon>Bacteria</taxon>
        <taxon>Pseudomonadati</taxon>
        <taxon>Bacteroidota</taxon>
        <taxon>Cytophagia</taxon>
        <taxon>Cytophagales</taxon>
        <taxon>Spirosomataceae</taxon>
        <taxon>Dyadobacter</taxon>
    </lineage>
</organism>
<comment type="caution">
    <text evidence="7">The sequence shown here is derived from an EMBL/GenBank/DDBJ whole genome shotgun (WGS) entry which is preliminary data.</text>
</comment>
<dbReference type="InterPro" id="IPR000849">
    <property type="entry name" value="Sugar_P_transporter"/>
</dbReference>
<feature type="transmembrane region" description="Helical" evidence="5">
    <location>
        <begin position="235"/>
        <end position="255"/>
    </location>
</feature>
<evidence type="ECO:0000259" key="6">
    <source>
        <dbReference type="PROSITE" id="PS50850"/>
    </source>
</evidence>
<dbReference type="Gene3D" id="1.20.1250.20">
    <property type="entry name" value="MFS general substrate transporter like domains"/>
    <property type="match status" value="2"/>
</dbReference>
<keyword evidence="3 5" id="KW-1133">Transmembrane helix</keyword>
<dbReference type="Proteomes" id="UP000245880">
    <property type="component" value="Unassembled WGS sequence"/>
</dbReference>
<feature type="transmembrane region" description="Helical" evidence="5">
    <location>
        <begin position="43"/>
        <end position="68"/>
    </location>
</feature>
<feature type="transmembrane region" description="Helical" evidence="5">
    <location>
        <begin position="162"/>
        <end position="183"/>
    </location>
</feature>
<evidence type="ECO:0000313" key="8">
    <source>
        <dbReference type="Proteomes" id="UP000245880"/>
    </source>
</evidence>
<dbReference type="PROSITE" id="PS50850">
    <property type="entry name" value="MFS"/>
    <property type="match status" value="1"/>
</dbReference>
<dbReference type="AlphaFoldDB" id="A0A316AKE1"/>
<protein>
    <submittedName>
        <fullName evidence="7">ACS family D-galactonate transporter-like MFS transporter</fullName>
    </submittedName>
</protein>
<evidence type="ECO:0000256" key="2">
    <source>
        <dbReference type="ARBA" id="ARBA00022692"/>
    </source>
</evidence>
<feature type="domain" description="Major facilitator superfamily (MFS) profile" evidence="6">
    <location>
        <begin position="10"/>
        <end position="419"/>
    </location>
</feature>
<feature type="transmembrane region" description="Helical" evidence="5">
    <location>
        <begin position="275"/>
        <end position="296"/>
    </location>
</feature>
<dbReference type="InterPro" id="IPR020846">
    <property type="entry name" value="MFS_dom"/>
</dbReference>
<evidence type="ECO:0000256" key="1">
    <source>
        <dbReference type="ARBA" id="ARBA00004141"/>
    </source>
</evidence>
<dbReference type="SUPFAM" id="SSF103473">
    <property type="entry name" value="MFS general substrate transporter"/>
    <property type="match status" value="1"/>
</dbReference>
<reference evidence="7 8" key="1">
    <citation type="submission" date="2018-03" db="EMBL/GenBank/DDBJ databases">
        <title>Genomic Encyclopedia of Archaeal and Bacterial Type Strains, Phase II (KMG-II): from individual species to whole genera.</title>
        <authorList>
            <person name="Goeker M."/>
        </authorList>
    </citation>
    <scope>NUCLEOTIDE SEQUENCE [LARGE SCALE GENOMIC DNA]</scope>
    <source>
        <strain evidence="7 8">DSM 100346</strain>
    </source>
</reference>
<feature type="transmembrane region" description="Helical" evidence="5">
    <location>
        <begin position="75"/>
        <end position="91"/>
    </location>
</feature>
<keyword evidence="8" id="KW-1185">Reference proteome</keyword>
<name>A0A316AKE1_9BACT</name>
<evidence type="ECO:0000256" key="5">
    <source>
        <dbReference type="SAM" id="Phobius"/>
    </source>
</evidence>
<dbReference type="PANTHER" id="PTHR11662:SF333">
    <property type="entry name" value="D-GALACTONATE TRANSPORTER"/>
    <property type="match status" value="1"/>
</dbReference>
<proteinExistence type="predicted"/>
<feature type="transmembrane region" description="Helical" evidence="5">
    <location>
        <begin position="331"/>
        <end position="355"/>
    </location>
</feature>
<sequence>MKPTRKRYHILAMIFGSVVINYLDRSNISIAAAALKTDLGFDTIQMGYIFSAFSLTYALLQIPGGIVVDRANPRKLYPILLVCWSFATLVQGYLQTFVAFIVARATIGVFEAPSYPMNNRIVSSWFPEKERASAIAIYTSGQFIGLAFLTPVLIYVQAHLGWQGLFVSSGIVGLVWAVIWYYVYRSPKTHPTVNEAELSLIENDGGIVNEQDTDTPRKAITWSEFKEPFLYRKLWGLYIGQFCLGTLFIFFLTWFPTYLVEYRGLDFMKKGWLASIPFLAAFFGVILSGFLSDYLVKKKYSPELARKAPILIGMFLSTSIIFANYSDSTFLVIAFLSLAFFGNGLASITWVFVSLMAPKQMIGLVGGVFNLIGGLAAVVTPIAIGYLVDGGDFKPALFYIGSVAMLGFFSYVLLVGKVERIIIKS</sequence>
<dbReference type="GO" id="GO:0016020">
    <property type="term" value="C:membrane"/>
    <property type="evidence" value="ECO:0007669"/>
    <property type="project" value="UniProtKB-SubCell"/>
</dbReference>
<evidence type="ECO:0000313" key="7">
    <source>
        <dbReference type="EMBL" id="PWJ57972.1"/>
    </source>
</evidence>
<accession>A0A316AKE1</accession>
<dbReference type="GO" id="GO:0022857">
    <property type="term" value="F:transmembrane transporter activity"/>
    <property type="evidence" value="ECO:0007669"/>
    <property type="project" value="InterPro"/>
</dbReference>
<dbReference type="InterPro" id="IPR011701">
    <property type="entry name" value="MFS"/>
</dbReference>
<gene>
    <name evidence="7" type="ORF">CLV98_105152</name>
</gene>
<dbReference type="Pfam" id="PF07690">
    <property type="entry name" value="MFS_1"/>
    <property type="match status" value="1"/>
</dbReference>
<dbReference type="InterPro" id="IPR050382">
    <property type="entry name" value="MFS_Na/Anion_cotransporter"/>
</dbReference>
<dbReference type="NCBIfam" id="TIGR00893">
    <property type="entry name" value="2A0114"/>
    <property type="match status" value="1"/>
</dbReference>
<keyword evidence="4 5" id="KW-0472">Membrane</keyword>
<dbReference type="PIRSF" id="PIRSF002808">
    <property type="entry name" value="Hexose_phosphate_transp"/>
    <property type="match status" value="1"/>
</dbReference>